<dbReference type="EMBL" id="QXFT01002537">
    <property type="protein sequence ID" value="KAE9296722.1"/>
    <property type="molecule type" value="Genomic_DNA"/>
</dbReference>
<feature type="region of interest" description="Disordered" evidence="1">
    <location>
        <begin position="287"/>
        <end position="431"/>
    </location>
</feature>
<dbReference type="SUPFAM" id="SSF57997">
    <property type="entry name" value="Tropomyosin"/>
    <property type="match status" value="1"/>
</dbReference>
<comment type="caution">
    <text evidence="2">The sequence shown here is derived from an EMBL/GenBank/DDBJ whole genome shotgun (WGS) entry which is preliminary data.</text>
</comment>
<keyword evidence="3" id="KW-1185">Reference proteome</keyword>
<evidence type="ECO:0000256" key="1">
    <source>
        <dbReference type="SAM" id="MobiDB-lite"/>
    </source>
</evidence>
<evidence type="ECO:0000313" key="3">
    <source>
        <dbReference type="Proteomes" id="UP000434957"/>
    </source>
</evidence>
<feature type="compositionally biased region" description="Low complexity" evidence="1">
    <location>
        <begin position="345"/>
        <end position="358"/>
    </location>
</feature>
<protein>
    <submittedName>
        <fullName evidence="2">Uncharacterized protein</fullName>
    </submittedName>
</protein>
<accession>A0A6A4CXJ8</accession>
<feature type="region of interest" description="Disordered" evidence="1">
    <location>
        <begin position="1"/>
        <end position="22"/>
    </location>
</feature>
<organism evidence="2 3">
    <name type="scientific">Phytophthora rubi</name>
    <dbReference type="NCBI Taxonomy" id="129364"/>
    <lineage>
        <taxon>Eukaryota</taxon>
        <taxon>Sar</taxon>
        <taxon>Stramenopiles</taxon>
        <taxon>Oomycota</taxon>
        <taxon>Peronosporomycetes</taxon>
        <taxon>Peronosporales</taxon>
        <taxon>Peronosporaceae</taxon>
        <taxon>Phytophthora</taxon>
    </lineage>
</organism>
<reference evidence="2 3" key="1">
    <citation type="submission" date="2018-08" db="EMBL/GenBank/DDBJ databases">
        <title>Genomic investigation of the strawberry pathogen Phytophthora fragariae indicates pathogenicity is determined by transcriptional variation in three key races.</title>
        <authorList>
            <person name="Adams T.M."/>
            <person name="Armitage A.D."/>
            <person name="Sobczyk M.K."/>
            <person name="Bates H.J."/>
            <person name="Dunwell J.M."/>
            <person name="Nellist C.F."/>
            <person name="Harrison R.J."/>
        </authorList>
    </citation>
    <scope>NUCLEOTIDE SEQUENCE [LARGE SCALE GENOMIC DNA]</scope>
    <source>
        <strain evidence="2 3">SCRP333</strain>
    </source>
</reference>
<gene>
    <name evidence="2" type="ORF">PR003_g23682</name>
</gene>
<feature type="compositionally biased region" description="Basic residues" evidence="1">
    <location>
        <begin position="361"/>
        <end position="373"/>
    </location>
</feature>
<feature type="region of interest" description="Disordered" evidence="1">
    <location>
        <begin position="192"/>
        <end position="229"/>
    </location>
</feature>
<name>A0A6A4CXJ8_9STRA</name>
<evidence type="ECO:0000313" key="2">
    <source>
        <dbReference type="EMBL" id="KAE9296722.1"/>
    </source>
</evidence>
<dbReference type="AlphaFoldDB" id="A0A6A4CXJ8"/>
<proteinExistence type="predicted"/>
<feature type="compositionally biased region" description="Low complexity" evidence="1">
    <location>
        <begin position="1"/>
        <end position="15"/>
    </location>
</feature>
<sequence length="706" mass="78347">MSSPSPSGSPSRSPPTGADADELRRLNTLLRGRLAHASAELQRATSSHNATADEQHRLSRTLLRQTHELRVLEGLYRERQQEIGRLRAEIAAFHEPENPDTVVDPHVCLESRLRQQDGDFCNLEARFDQAVFERDVLQDQSDHLAEEMRLAGDEIEQHQEDRNDLDRARENAEHELLLTETSLARATEALQQTESRVTELEASASEAAPTPNRLTQERDDAQAADAHAGDRMGAMKEDLQAFQRLYHESSADLNRLRAVHAASTDDLIQTIQDRDTARADVDRLRGDLSDLRTRRPGGSDASDADSDAGSGSHGSVGSGGKEDSDAKSSSNEEEDEDTAEVANDLLEAQTLQALAQSRSAERRRRQASPRRGPKVVGSGAPPDGSDGSDSDADPTSRPAPNVDSSGGPSAPPPRRSAGSSAPDPMKPVAPFARGELCIPGRTQAHAMIQREVDPWLADQISDKAMVTMLINVLFPILPTRPGWLFPRIAPTDRRQYTPKDYCVDLITEDNVRALLDSRPWEVLERAANADPISFEDDVGGGRLGVAIQRYQTHEPDCLQSYWESTHSFVITPAMIKQHPWLAIYKKERNNRRSHAGAHWKAFLEIFILAMREGWCGLDLVLGPFFLHFPKRSETVIWYPGLASRQANLRDPNLHIAEPTDLLEALDEANLEDPWRNHFRDTAEQHPARSISRLKDKSFGIQAQDAA</sequence>
<feature type="compositionally biased region" description="Basic and acidic residues" evidence="1">
    <location>
        <begin position="215"/>
        <end position="229"/>
    </location>
</feature>
<dbReference type="Proteomes" id="UP000434957">
    <property type="component" value="Unassembled WGS sequence"/>
</dbReference>